<dbReference type="SUPFAM" id="SSF49599">
    <property type="entry name" value="TRAF domain-like"/>
    <property type="match status" value="1"/>
</dbReference>
<dbReference type="InterPro" id="IPR050804">
    <property type="entry name" value="MCC"/>
</dbReference>
<protein>
    <recommendedName>
        <fullName evidence="3">MATH domain-containing protein</fullName>
    </recommendedName>
</protein>
<evidence type="ECO:0000313" key="4">
    <source>
        <dbReference type="EMBL" id="RAL37584.1"/>
    </source>
</evidence>
<dbReference type="Gene3D" id="2.60.210.10">
    <property type="entry name" value="Apoptosis, Tumor Necrosis Factor Receptor Associated Protein 2, Chain A"/>
    <property type="match status" value="1"/>
</dbReference>
<evidence type="ECO:0000256" key="1">
    <source>
        <dbReference type="ARBA" id="ARBA00023054"/>
    </source>
</evidence>
<dbReference type="SMART" id="SM00061">
    <property type="entry name" value="MATH"/>
    <property type="match status" value="1"/>
</dbReference>
<evidence type="ECO:0000256" key="2">
    <source>
        <dbReference type="SAM" id="Coils"/>
    </source>
</evidence>
<name>A0A328CWI8_9ASTE</name>
<evidence type="ECO:0000313" key="5">
    <source>
        <dbReference type="Proteomes" id="UP000249390"/>
    </source>
</evidence>
<dbReference type="InterPro" id="IPR008974">
    <property type="entry name" value="TRAF-like"/>
</dbReference>
<gene>
    <name evidence="4" type="ORF">DM860_000278</name>
</gene>
<keyword evidence="5" id="KW-1185">Reference proteome</keyword>
<dbReference type="AlphaFoldDB" id="A0A328CWI8"/>
<evidence type="ECO:0000259" key="3">
    <source>
        <dbReference type="PROSITE" id="PS50144"/>
    </source>
</evidence>
<dbReference type="CDD" id="cd00121">
    <property type="entry name" value="MATH"/>
    <property type="match status" value="1"/>
</dbReference>
<sequence>MGGKMRGETSIAAICHGDPASPFIRPVHHRFLFLSFKDYEISMDNLMTKFTWRIENFSLLEAKDLYSLTFVVNENKWRLLLYPKGSNKDQHLSMYLRVADSYSLPAEWSIPTKFRISIVNQIDPNRTVKKELEHAFKSGKNGWGWPSFMELSKFHDKSEGYLVEDTCLIEAEVGISSASKDIDSDSSVAIDPIECLYIEAQSFLESLVKAPCSLVSKAPTCEMPFFINRHETFVKQILDRLMSYNMDDLADSKHETAVMDSLSTLTDHLYLFSDGQVKEIVKLKATFPGTMQEWRDLVQAKDTSEHPWSTFEKAKSLLQESLKTEEGIKIELGELNKQETDLEAQVVALESNSRKLKEEREEISKQMMILCSLAKEKATKIY</sequence>
<dbReference type="Pfam" id="PF22486">
    <property type="entry name" value="MATH_2"/>
    <property type="match status" value="1"/>
</dbReference>
<comment type="caution">
    <text evidence="4">The sequence shown here is derived from an EMBL/GenBank/DDBJ whole genome shotgun (WGS) entry which is preliminary data.</text>
</comment>
<dbReference type="InterPro" id="IPR002083">
    <property type="entry name" value="MATH/TRAF_dom"/>
</dbReference>
<dbReference type="PANTHER" id="PTHR46236:SF35">
    <property type="entry name" value="MATH DOMAIN-CONTAINING PROTEIN"/>
    <property type="match status" value="1"/>
</dbReference>
<keyword evidence="1 2" id="KW-0175">Coiled coil</keyword>
<accession>A0A328CWI8</accession>
<organism evidence="4 5">
    <name type="scientific">Cuscuta australis</name>
    <dbReference type="NCBI Taxonomy" id="267555"/>
    <lineage>
        <taxon>Eukaryota</taxon>
        <taxon>Viridiplantae</taxon>
        <taxon>Streptophyta</taxon>
        <taxon>Embryophyta</taxon>
        <taxon>Tracheophyta</taxon>
        <taxon>Spermatophyta</taxon>
        <taxon>Magnoliopsida</taxon>
        <taxon>eudicotyledons</taxon>
        <taxon>Gunneridae</taxon>
        <taxon>Pentapetalae</taxon>
        <taxon>asterids</taxon>
        <taxon>lamiids</taxon>
        <taxon>Solanales</taxon>
        <taxon>Convolvulaceae</taxon>
        <taxon>Cuscuteae</taxon>
        <taxon>Cuscuta</taxon>
        <taxon>Cuscuta subgen. Grammica</taxon>
        <taxon>Cuscuta sect. Cleistogrammica</taxon>
    </lineage>
</organism>
<dbReference type="EMBL" id="NQVE01000215">
    <property type="protein sequence ID" value="RAL37584.1"/>
    <property type="molecule type" value="Genomic_DNA"/>
</dbReference>
<dbReference type="Proteomes" id="UP000249390">
    <property type="component" value="Unassembled WGS sequence"/>
</dbReference>
<reference evidence="4 5" key="1">
    <citation type="submission" date="2018-06" db="EMBL/GenBank/DDBJ databases">
        <title>The Genome of Cuscuta australis (Dodder) Provides Insight into the Evolution of Plant Parasitism.</title>
        <authorList>
            <person name="Liu H."/>
        </authorList>
    </citation>
    <scope>NUCLEOTIDE SEQUENCE [LARGE SCALE GENOMIC DNA]</scope>
    <source>
        <strain evidence="5">cv. Yunnan</strain>
        <tissue evidence="4">Vines</tissue>
    </source>
</reference>
<dbReference type="PROSITE" id="PS50144">
    <property type="entry name" value="MATH"/>
    <property type="match status" value="1"/>
</dbReference>
<feature type="domain" description="MATH" evidence="3">
    <location>
        <begin position="47"/>
        <end position="173"/>
    </location>
</feature>
<proteinExistence type="predicted"/>
<feature type="coiled-coil region" evidence="2">
    <location>
        <begin position="332"/>
        <end position="366"/>
    </location>
</feature>
<dbReference type="PANTHER" id="PTHR46236">
    <property type="entry name" value="TRAF-LIKE SUPERFAMILY PROTEIN"/>
    <property type="match status" value="1"/>
</dbReference>